<dbReference type="InterPro" id="IPR029055">
    <property type="entry name" value="Ntn_hydrolases_N"/>
</dbReference>
<dbReference type="GO" id="GO:0036374">
    <property type="term" value="F:glutathione hydrolase activity"/>
    <property type="evidence" value="ECO:0007669"/>
    <property type="project" value="InterPro"/>
</dbReference>
<dbReference type="EMBL" id="PGOL01002746">
    <property type="protein sequence ID" value="PKI45264.1"/>
    <property type="molecule type" value="Genomic_DNA"/>
</dbReference>
<dbReference type="InterPro" id="IPR000101">
    <property type="entry name" value="GGT_peptidase"/>
</dbReference>
<sequence length="236" mass="25517">MALRSIVRCQQCPAAVIFGRSSGYSNSKAPRLMDPLQLSGVRAVLLSCFLLLPIAVFCSSIKGRRNEVIVARNGAVATDDRRCSRIGNDVLLDGGNAIDASVAAVLWVLLALRQNMYGGNLTLKASGALSIAVPGELAGLHEAWRQYGKLPWKRLVSPAEHLARNGFKISPYLHMQMSTNEDGILADKGLREIFTSNGHLLGVGDICRNRRLAETLKKISQFGIGPLYNGSVGFNL</sequence>
<accession>A0A2I0IMM9</accession>
<protein>
    <submittedName>
        <fullName evidence="2">Uncharacterized protein</fullName>
    </submittedName>
</protein>
<reference evidence="2 3" key="1">
    <citation type="submission" date="2017-11" db="EMBL/GenBank/DDBJ databases">
        <title>De-novo sequencing of pomegranate (Punica granatum L.) genome.</title>
        <authorList>
            <person name="Akparov Z."/>
            <person name="Amiraslanov A."/>
            <person name="Hajiyeva S."/>
            <person name="Abbasov M."/>
            <person name="Kaur K."/>
            <person name="Hamwieh A."/>
            <person name="Solovyev V."/>
            <person name="Salamov A."/>
            <person name="Braich B."/>
            <person name="Kosarev P."/>
            <person name="Mahmoud A."/>
            <person name="Hajiyev E."/>
            <person name="Babayeva S."/>
            <person name="Izzatullayeva V."/>
            <person name="Mammadov A."/>
            <person name="Mammadov A."/>
            <person name="Sharifova S."/>
            <person name="Ojaghi J."/>
            <person name="Eynullazada K."/>
            <person name="Bayramov B."/>
            <person name="Abdulazimova A."/>
            <person name="Shahmuradov I."/>
        </authorList>
    </citation>
    <scope>NUCLEOTIDE SEQUENCE [LARGE SCALE GENOMIC DNA]</scope>
    <source>
        <strain evidence="3">cv. AG2017</strain>
        <tissue evidence="2">Leaf</tissue>
    </source>
</reference>
<proteinExistence type="predicted"/>
<dbReference type="GO" id="GO:0006751">
    <property type="term" value="P:glutathione catabolic process"/>
    <property type="evidence" value="ECO:0007669"/>
    <property type="project" value="InterPro"/>
</dbReference>
<evidence type="ECO:0000313" key="2">
    <source>
        <dbReference type="EMBL" id="PKI45264.1"/>
    </source>
</evidence>
<comment type="caution">
    <text evidence="2">The sequence shown here is derived from an EMBL/GenBank/DDBJ whole genome shotgun (WGS) entry which is preliminary data.</text>
</comment>
<keyword evidence="1" id="KW-0472">Membrane</keyword>
<dbReference type="PANTHER" id="PTHR11686:SF34">
    <property type="entry name" value="GLUTATHIONE HYDROLASE 1-RELATED"/>
    <property type="match status" value="1"/>
</dbReference>
<dbReference type="Proteomes" id="UP000233551">
    <property type="component" value="Unassembled WGS sequence"/>
</dbReference>
<keyword evidence="3" id="KW-1185">Reference proteome</keyword>
<dbReference type="Pfam" id="PF01019">
    <property type="entry name" value="G_glu_transpept"/>
    <property type="match status" value="1"/>
</dbReference>
<dbReference type="PANTHER" id="PTHR11686">
    <property type="entry name" value="GAMMA GLUTAMYL TRANSPEPTIDASE"/>
    <property type="match status" value="1"/>
</dbReference>
<dbReference type="SUPFAM" id="SSF56235">
    <property type="entry name" value="N-terminal nucleophile aminohydrolases (Ntn hydrolases)"/>
    <property type="match status" value="1"/>
</dbReference>
<dbReference type="AlphaFoldDB" id="A0A2I0IMM9"/>
<feature type="non-terminal residue" evidence="2">
    <location>
        <position position="236"/>
    </location>
</feature>
<keyword evidence="1" id="KW-1133">Transmembrane helix</keyword>
<gene>
    <name evidence="2" type="ORF">CRG98_034344</name>
</gene>
<feature type="transmembrane region" description="Helical" evidence="1">
    <location>
        <begin position="40"/>
        <end position="58"/>
    </location>
</feature>
<dbReference type="GO" id="GO:0005886">
    <property type="term" value="C:plasma membrane"/>
    <property type="evidence" value="ECO:0007669"/>
    <property type="project" value="TreeGrafter"/>
</dbReference>
<organism evidence="2 3">
    <name type="scientific">Punica granatum</name>
    <name type="common">Pomegranate</name>
    <dbReference type="NCBI Taxonomy" id="22663"/>
    <lineage>
        <taxon>Eukaryota</taxon>
        <taxon>Viridiplantae</taxon>
        <taxon>Streptophyta</taxon>
        <taxon>Embryophyta</taxon>
        <taxon>Tracheophyta</taxon>
        <taxon>Spermatophyta</taxon>
        <taxon>Magnoliopsida</taxon>
        <taxon>eudicotyledons</taxon>
        <taxon>Gunneridae</taxon>
        <taxon>Pentapetalae</taxon>
        <taxon>rosids</taxon>
        <taxon>malvids</taxon>
        <taxon>Myrtales</taxon>
        <taxon>Lythraceae</taxon>
        <taxon>Punica</taxon>
    </lineage>
</organism>
<evidence type="ECO:0000256" key="1">
    <source>
        <dbReference type="SAM" id="Phobius"/>
    </source>
</evidence>
<evidence type="ECO:0000313" key="3">
    <source>
        <dbReference type="Proteomes" id="UP000233551"/>
    </source>
</evidence>
<keyword evidence="1" id="KW-0812">Transmembrane</keyword>
<name>A0A2I0IMM9_PUNGR</name>
<dbReference type="STRING" id="22663.A0A2I0IMM9"/>